<dbReference type="Pfam" id="PF02884">
    <property type="entry name" value="Lyase_8_C"/>
    <property type="match status" value="1"/>
</dbReference>
<evidence type="ECO:0000259" key="1">
    <source>
        <dbReference type="Pfam" id="PF02884"/>
    </source>
</evidence>
<feature type="domain" description="Polysaccharide lyase family 8 C-terminal" evidence="1">
    <location>
        <begin position="22"/>
        <end position="80"/>
    </location>
</feature>
<proteinExistence type="predicted"/>
<dbReference type="RefSeq" id="WP_379478639.1">
    <property type="nucleotide sequence ID" value="NZ_JBHMEI010000033.1"/>
</dbReference>
<reference evidence="2 3" key="1">
    <citation type="submission" date="2024-09" db="EMBL/GenBank/DDBJ databases">
        <authorList>
            <person name="Sun Q."/>
            <person name="Mori K."/>
        </authorList>
    </citation>
    <scope>NUCLEOTIDE SEQUENCE [LARGE SCALE GENOMIC DNA]</scope>
    <source>
        <strain evidence="2 3">CCM 3426</strain>
    </source>
</reference>
<dbReference type="EMBL" id="JBHMEI010000033">
    <property type="protein sequence ID" value="MFB9205987.1"/>
    <property type="molecule type" value="Genomic_DNA"/>
</dbReference>
<keyword evidence="3" id="KW-1185">Reference proteome</keyword>
<keyword evidence="2" id="KW-0456">Lyase</keyword>
<accession>A0ABV5INP6</accession>
<name>A0ABV5INP6_9ACTN</name>
<organism evidence="2 3">
    <name type="scientific">Nonomuraea spiralis</name>
    <dbReference type="NCBI Taxonomy" id="46182"/>
    <lineage>
        <taxon>Bacteria</taxon>
        <taxon>Bacillati</taxon>
        <taxon>Actinomycetota</taxon>
        <taxon>Actinomycetes</taxon>
        <taxon>Streptosporangiales</taxon>
        <taxon>Streptosporangiaceae</taxon>
        <taxon>Nonomuraea</taxon>
    </lineage>
</organism>
<protein>
    <submittedName>
        <fullName evidence="2">Polysaccharide lyase beta-sandwich domain-containing protein</fullName>
    </submittedName>
</protein>
<dbReference type="InterPro" id="IPR004103">
    <property type="entry name" value="Lyase_8_C"/>
</dbReference>
<sequence length="136" mass="14048">MLLPGASRERTRAFHRDRPVAVLANTPLVQAVRAGGLWAATFWAAGTAGVLTADAPCVALVRRRGTRIDVAVADPGRTVEVVTLTLGLPAHGVLRADDTVTVTPGARPRVTVKLGGSAGRTHVAALSGPGSPRYGR</sequence>
<evidence type="ECO:0000313" key="2">
    <source>
        <dbReference type="EMBL" id="MFB9205987.1"/>
    </source>
</evidence>
<comment type="caution">
    <text evidence="2">The sequence shown here is derived from an EMBL/GenBank/DDBJ whole genome shotgun (WGS) entry which is preliminary data.</text>
</comment>
<gene>
    <name evidence="2" type="ORF">ACFFV7_32665</name>
</gene>
<dbReference type="SUPFAM" id="SSF49863">
    <property type="entry name" value="Hyaluronate lyase-like, C-terminal domain"/>
    <property type="match status" value="1"/>
</dbReference>
<dbReference type="GO" id="GO:0016829">
    <property type="term" value="F:lyase activity"/>
    <property type="evidence" value="ECO:0007669"/>
    <property type="project" value="UniProtKB-KW"/>
</dbReference>
<dbReference type="Gene3D" id="2.60.220.10">
    <property type="entry name" value="Polysaccharide lyase family 8-like, C-terminal"/>
    <property type="match status" value="1"/>
</dbReference>
<dbReference type="InterPro" id="IPR011071">
    <property type="entry name" value="Lyase_8-like_C"/>
</dbReference>
<evidence type="ECO:0000313" key="3">
    <source>
        <dbReference type="Proteomes" id="UP001589647"/>
    </source>
</evidence>
<dbReference type="Proteomes" id="UP001589647">
    <property type="component" value="Unassembled WGS sequence"/>
</dbReference>